<feature type="domain" description="Lipopolysaccharide assembly protein A" evidence="7">
    <location>
        <begin position="67"/>
        <end position="117"/>
    </location>
</feature>
<evidence type="ECO:0000256" key="1">
    <source>
        <dbReference type="ARBA" id="ARBA00022475"/>
    </source>
</evidence>
<keyword evidence="3 6" id="KW-1133">Transmembrane helix</keyword>
<dbReference type="Pfam" id="PF06305">
    <property type="entry name" value="LapA_dom"/>
    <property type="match status" value="1"/>
</dbReference>
<dbReference type="EMBL" id="JBDLNU010000003">
    <property type="protein sequence ID" value="MFM1728871.1"/>
    <property type="molecule type" value="Genomic_DNA"/>
</dbReference>
<keyword evidence="2 6" id="KW-0812">Transmembrane</keyword>
<evidence type="ECO:0000313" key="9">
    <source>
        <dbReference type="Proteomes" id="UP001629744"/>
    </source>
</evidence>
<evidence type="ECO:0000256" key="5">
    <source>
        <dbReference type="SAM" id="MobiDB-lite"/>
    </source>
</evidence>
<accession>A0ABW9FTJ8</accession>
<evidence type="ECO:0000259" key="7">
    <source>
        <dbReference type="Pfam" id="PF06305"/>
    </source>
</evidence>
<feature type="region of interest" description="Disordered" evidence="5">
    <location>
        <begin position="1"/>
        <end position="36"/>
    </location>
</feature>
<evidence type="ECO:0000256" key="4">
    <source>
        <dbReference type="ARBA" id="ARBA00023136"/>
    </source>
</evidence>
<dbReference type="InterPro" id="IPR010445">
    <property type="entry name" value="LapA_dom"/>
</dbReference>
<gene>
    <name evidence="8" type="ORF">ABEU19_002369</name>
</gene>
<evidence type="ECO:0000256" key="6">
    <source>
        <dbReference type="SAM" id="Phobius"/>
    </source>
</evidence>
<feature type="transmembrane region" description="Helical" evidence="6">
    <location>
        <begin position="47"/>
        <end position="66"/>
    </location>
</feature>
<keyword evidence="4 6" id="KW-0472">Membrane</keyword>
<dbReference type="Proteomes" id="UP001629744">
    <property type="component" value="Unassembled WGS sequence"/>
</dbReference>
<proteinExistence type="predicted"/>
<sequence length="128" mass="13530">MTETPREEGPDPVEEPATPPPPGRHEAAGPQATHEAGRLARTRAASAWTGLVIGIFVAILLLIFILQNLEAVTFQLFAWHFTLPAGISLLLAAIAGALIMALAGGIRIIQIRRVAQRAGAVAENTPPE</sequence>
<dbReference type="RefSeq" id="WP_348606666.1">
    <property type="nucleotide sequence ID" value="NZ_CP157276.1"/>
</dbReference>
<keyword evidence="9" id="KW-1185">Reference proteome</keyword>
<protein>
    <submittedName>
        <fullName evidence="8">Lipopolysaccharide assembly protein LapA domain-containing protein</fullName>
    </submittedName>
</protein>
<feature type="transmembrane region" description="Helical" evidence="6">
    <location>
        <begin position="78"/>
        <end position="103"/>
    </location>
</feature>
<name>A0ABW9FTJ8_9NOCA</name>
<reference evidence="8 9" key="1">
    <citation type="submission" date="2023-11" db="EMBL/GenBank/DDBJ databases">
        <authorList>
            <person name="Val-Calvo J."/>
            <person name="Scortti M."/>
            <person name="Vazquez-Boland J."/>
        </authorList>
    </citation>
    <scope>NUCLEOTIDE SEQUENCE [LARGE SCALE GENOMIC DNA]</scope>
    <source>
        <strain evidence="8 9">DSM 46662</strain>
    </source>
</reference>
<evidence type="ECO:0000313" key="8">
    <source>
        <dbReference type="EMBL" id="MFM1728871.1"/>
    </source>
</evidence>
<evidence type="ECO:0000256" key="2">
    <source>
        <dbReference type="ARBA" id="ARBA00022692"/>
    </source>
</evidence>
<keyword evidence="1" id="KW-1003">Cell membrane</keyword>
<comment type="caution">
    <text evidence="8">The sequence shown here is derived from an EMBL/GenBank/DDBJ whole genome shotgun (WGS) entry which is preliminary data.</text>
</comment>
<evidence type="ECO:0000256" key="3">
    <source>
        <dbReference type="ARBA" id="ARBA00022989"/>
    </source>
</evidence>
<organism evidence="8 9">
    <name type="scientific">Prescottella soli</name>
    <dbReference type="NCBI Taxonomy" id="1543852"/>
    <lineage>
        <taxon>Bacteria</taxon>
        <taxon>Bacillati</taxon>
        <taxon>Actinomycetota</taxon>
        <taxon>Actinomycetes</taxon>
        <taxon>Mycobacteriales</taxon>
        <taxon>Nocardiaceae</taxon>
        <taxon>Prescottella</taxon>
    </lineage>
</organism>